<dbReference type="SMART" id="SM01230">
    <property type="entry name" value="Gln-synt_C"/>
    <property type="match status" value="1"/>
</dbReference>
<dbReference type="GeneID" id="14871801"/>
<feature type="domain" description="GS beta-grasp" evidence="7">
    <location>
        <begin position="75"/>
        <end position="175"/>
    </location>
</feature>
<dbReference type="PANTHER" id="PTHR43785:SF12">
    <property type="entry name" value="TYPE-1 GLUTAMINE SYNTHETASE 2"/>
    <property type="match status" value="1"/>
</dbReference>
<dbReference type="GO" id="GO:0004356">
    <property type="term" value="F:glutamine synthetase activity"/>
    <property type="evidence" value="ECO:0007669"/>
    <property type="project" value="InterPro"/>
</dbReference>
<dbReference type="Gene3D" id="3.10.20.70">
    <property type="entry name" value="Glutamine synthetase, N-terminal domain"/>
    <property type="match status" value="1"/>
</dbReference>
<dbReference type="Pfam" id="PF00120">
    <property type="entry name" value="Gln-synt_C"/>
    <property type="match status" value="1"/>
</dbReference>
<evidence type="ECO:0000259" key="7">
    <source>
        <dbReference type="PROSITE" id="PS51986"/>
    </source>
</evidence>
<evidence type="ECO:0000313" key="9">
    <source>
        <dbReference type="EMBL" id="EGG19452.1"/>
    </source>
</evidence>
<dbReference type="InterPro" id="IPR008147">
    <property type="entry name" value="Gln_synt_N"/>
</dbReference>
<evidence type="ECO:0000256" key="1">
    <source>
        <dbReference type="ARBA" id="ARBA00009897"/>
    </source>
</evidence>
<dbReference type="OMA" id="NIMTFRL"/>
<feature type="domain" description="GS catalytic" evidence="8">
    <location>
        <begin position="184"/>
        <end position="520"/>
    </location>
</feature>
<keyword evidence="3" id="KW-0547">Nucleotide-binding</keyword>
<evidence type="ECO:0000256" key="2">
    <source>
        <dbReference type="ARBA" id="ARBA00022598"/>
    </source>
</evidence>
<dbReference type="InterPro" id="IPR036651">
    <property type="entry name" value="Gln_synt_N_sf"/>
</dbReference>
<dbReference type="FunFam" id="3.30.590.10:FF:000005">
    <property type="entry name" value="Probable glutamine synthetase"/>
    <property type="match status" value="1"/>
</dbReference>
<accession>F4PXE2</accession>
<dbReference type="Gene3D" id="3.30.590.10">
    <property type="entry name" value="Glutamine synthetase/guanido kinase, catalytic domain"/>
    <property type="match status" value="1"/>
</dbReference>
<evidence type="ECO:0000256" key="4">
    <source>
        <dbReference type="ARBA" id="ARBA00022840"/>
    </source>
</evidence>
<evidence type="ECO:0000256" key="6">
    <source>
        <dbReference type="RuleBase" id="RU000384"/>
    </source>
</evidence>
<reference evidence="10" key="1">
    <citation type="journal article" date="2011" name="Genome Res.">
        <title>Phylogeny-wide analysis of social amoeba genomes highlights ancient origins for complex intercellular communication.</title>
        <authorList>
            <person name="Heidel A.J."/>
            <person name="Lawal H.M."/>
            <person name="Felder M."/>
            <person name="Schilde C."/>
            <person name="Helps N.R."/>
            <person name="Tunggal B."/>
            <person name="Rivero F."/>
            <person name="John U."/>
            <person name="Schleicher M."/>
            <person name="Eichinger L."/>
            <person name="Platzer M."/>
            <person name="Noegel A.A."/>
            <person name="Schaap P."/>
            <person name="Gloeckner G."/>
        </authorList>
    </citation>
    <scope>NUCLEOTIDE SEQUENCE [LARGE SCALE GENOMIC DNA]</scope>
    <source>
        <strain evidence="10">SH3</strain>
    </source>
</reference>
<evidence type="ECO:0000259" key="8">
    <source>
        <dbReference type="PROSITE" id="PS51987"/>
    </source>
</evidence>
<dbReference type="RefSeq" id="XP_004357746.1">
    <property type="nucleotide sequence ID" value="XM_004357689.1"/>
</dbReference>
<dbReference type="PANTHER" id="PTHR43785">
    <property type="entry name" value="GAMMA-GLUTAMYLPUTRESCINE SYNTHETASE"/>
    <property type="match status" value="1"/>
</dbReference>
<dbReference type="OrthoDB" id="77835at2759"/>
<evidence type="ECO:0000313" key="10">
    <source>
        <dbReference type="Proteomes" id="UP000007797"/>
    </source>
</evidence>
<dbReference type="InterPro" id="IPR008146">
    <property type="entry name" value="Gln_synth_cat_dom"/>
</dbReference>
<dbReference type="SUPFAM" id="SSF55931">
    <property type="entry name" value="Glutamine synthetase/guanido kinase"/>
    <property type="match status" value="1"/>
</dbReference>
<dbReference type="GO" id="GO:0006542">
    <property type="term" value="P:glutamine biosynthetic process"/>
    <property type="evidence" value="ECO:0007669"/>
    <property type="project" value="InterPro"/>
</dbReference>
<evidence type="ECO:0000256" key="5">
    <source>
        <dbReference type="PROSITE-ProRule" id="PRU01330"/>
    </source>
</evidence>
<dbReference type="KEGG" id="dfa:DFA_00029"/>
<keyword evidence="2" id="KW-0436">Ligase</keyword>
<dbReference type="PROSITE" id="PS51986">
    <property type="entry name" value="GS_BETA_GRASP"/>
    <property type="match status" value="1"/>
</dbReference>
<name>F4PXE2_CACFS</name>
<comment type="similarity">
    <text evidence="1 5 6">Belongs to the glutamine synthetase family.</text>
</comment>
<dbReference type="EMBL" id="GL883014">
    <property type="protein sequence ID" value="EGG19452.1"/>
    <property type="molecule type" value="Genomic_DNA"/>
</dbReference>
<organism evidence="9 10">
    <name type="scientific">Cavenderia fasciculata</name>
    <name type="common">Slime mold</name>
    <name type="synonym">Dictyostelium fasciculatum</name>
    <dbReference type="NCBI Taxonomy" id="261658"/>
    <lineage>
        <taxon>Eukaryota</taxon>
        <taxon>Amoebozoa</taxon>
        <taxon>Evosea</taxon>
        <taxon>Eumycetozoa</taxon>
        <taxon>Dictyostelia</taxon>
        <taxon>Acytosteliales</taxon>
        <taxon>Cavenderiaceae</taxon>
        <taxon>Cavenderia</taxon>
    </lineage>
</organism>
<dbReference type="AlphaFoldDB" id="F4PXE2"/>
<keyword evidence="4" id="KW-0067">ATP-binding</keyword>
<protein>
    <submittedName>
        <fullName evidence="9">Glutamine synthetase type I</fullName>
    </submittedName>
</protein>
<dbReference type="GO" id="GO:0005524">
    <property type="term" value="F:ATP binding"/>
    <property type="evidence" value="ECO:0007669"/>
    <property type="project" value="UniProtKB-KW"/>
</dbReference>
<proteinExistence type="inferred from homology"/>
<keyword evidence="10" id="KW-1185">Reference proteome</keyword>
<gene>
    <name evidence="9" type="primary">glnA2</name>
    <name evidence="9" type="ORF">DFA_00029</name>
</gene>
<sequence length="520" mass="58823">MFKQSISRNSLIAFKNSIQPTTTTTKLSSPLNFKYSSNKTILNNHLNNEDNSRIKRYFGTKYDEGRMTPEDLIINQVKNSSAPMVKVAGSDIDGILRGKYLQKEKFESAATKGLGFCSVIFGWDSEDQCYDNVQFTGNHTGYPDIGAKPDLGTFRLIPWENNTPFFLIDFYKTDDPNKPLPICPRNLLKKVIKDCREAGFEPMMGMEFEWYNYLENNQTIYEKDFMNLSPLTNGMFGYSLLRVASNSEYANTLAALKDYGIPLEGLHTETGPGVYEVAIQFSDALEAADRAILFKLATKEIGAKFGIMASFMAKPSTQLPGCSGHMHQNFQSLDGKTNLFADSKGEISETFKSFLAGQLQLLPEFLPFFAPTINSYKRLVDGYWAPTTPTWGYDNRTVAIRVIKGGKATRSEFRVTGSDVNPYIAIAASFAAGLYGVKNKLKLTQEPIVGNSYDLYKKGLVPRLPRTLSESTELLAKSDIAKELLGEEFIDHFVQTRRWEYRTFNHQVHRWETQRYFEVI</sequence>
<evidence type="ECO:0000256" key="3">
    <source>
        <dbReference type="ARBA" id="ARBA00022741"/>
    </source>
</evidence>
<dbReference type="InterPro" id="IPR014746">
    <property type="entry name" value="Gln_synth/guanido_kin_cat_dom"/>
</dbReference>
<dbReference type="GO" id="GO:0006576">
    <property type="term" value="P:biogenic amine metabolic process"/>
    <property type="evidence" value="ECO:0007669"/>
    <property type="project" value="UniProtKB-ARBA"/>
</dbReference>
<dbReference type="PROSITE" id="PS51987">
    <property type="entry name" value="GS_CATALYTIC"/>
    <property type="match status" value="1"/>
</dbReference>
<dbReference type="Proteomes" id="UP000007797">
    <property type="component" value="Unassembled WGS sequence"/>
</dbReference>
<dbReference type="STRING" id="1054147.F4PXE2"/>
<dbReference type="SUPFAM" id="SSF54368">
    <property type="entry name" value="Glutamine synthetase, N-terminal domain"/>
    <property type="match status" value="1"/>
</dbReference>